<accession>A0A2Z5G6F1</accession>
<dbReference type="Proteomes" id="UP000253606">
    <property type="component" value="Chromosome"/>
</dbReference>
<keyword evidence="1" id="KW-1133">Transmembrane helix</keyword>
<proteinExistence type="predicted"/>
<sequence length="62" mass="7150">MISRSLLFASLFPWDHHNESALGHHHLIAAYCFAWGLQLAYLGYVGLKWRALIKAERQTPSR</sequence>
<dbReference type="RefSeq" id="WP_114208965.1">
    <property type="nucleotide sequence ID" value="NZ_CP030840.1"/>
</dbReference>
<feature type="transmembrane region" description="Helical" evidence="1">
    <location>
        <begin position="28"/>
        <end position="47"/>
    </location>
</feature>
<keyword evidence="1" id="KW-0472">Membrane</keyword>
<reference evidence="2 3" key="1">
    <citation type="journal article" date="2018" name="Front. Microbiol.">
        <title>Hydrolytic Capabilities as a Key to Environmental Success: Chitinolytic and Cellulolytic Acidobacteria From Acidic Sub-arctic Soils and Boreal Peatlands.</title>
        <authorList>
            <person name="Belova S.E."/>
            <person name="Ravin N.V."/>
            <person name="Pankratov T.A."/>
            <person name="Rakitin A.L."/>
            <person name="Ivanova A.A."/>
            <person name="Beletsky A.V."/>
            <person name="Mardanov A.V."/>
            <person name="Sinninghe Damste J.S."/>
            <person name="Dedysh S.N."/>
        </authorList>
    </citation>
    <scope>NUCLEOTIDE SEQUENCE [LARGE SCALE GENOMIC DNA]</scope>
    <source>
        <strain evidence="2 3">SBC82</strain>
    </source>
</reference>
<keyword evidence="1" id="KW-0812">Transmembrane</keyword>
<evidence type="ECO:0000256" key="1">
    <source>
        <dbReference type="SAM" id="Phobius"/>
    </source>
</evidence>
<keyword evidence="3" id="KW-1185">Reference proteome</keyword>
<dbReference type="EMBL" id="CP030840">
    <property type="protein sequence ID" value="AXC14126.1"/>
    <property type="molecule type" value="Genomic_DNA"/>
</dbReference>
<dbReference type="KEGG" id="abas:ACPOL_4864"/>
<name>A0A2Z5G6F1_9BACT</name>
<gene>
    <name evidence="2" type="ORF">ACPOL_4864</name>
</gene>
<organism evidence="2 3">
    <name type="scientific">Acidisarcina polymorpha</name>
    <dbReference type="NCBI Taxonomy" id="2211140"/>
    <lineage>
        <taxon>Bacteria</taxon>
        <taxon>Pseudomonadati</taxon>
        <taxon>Acidobacteriota</taxon>
        <taxon>Terriglobia</taxon>
        <taxon>Terriglobales</taxon>
        <taxon>Acidobacteriaceae</taxon>
        <taxon>Acidisarcina</taxon>
    </lineage>
</organism>
<dbReference type="AlphaFoldDB" id="A0A2Z5G6F1"/>
<evidence type="ECO:0000313" key="3">
    <source>
        <dbReference type="Proteomes" id="UP000253606"/>
    </source>
</evidence>
<protein>
    <submittedName>
        <fullName evidence="2">Uncharacterized protein</fullName>
    </submittedName>
</protein>
<dbReference type="OrthoDB" id="123293at2"/>
<evidence type="ECO:0000313" key="2">
    <source>
        <dbReference type="EMBL" id="AXC14126.1"/>
    </source>
</evidence>